<evidence type="ECO:0000256" key="4">
    <source>
        <dbReference type="ARBA" id="ARBA00022801"/>
    </source>
</evidence>
<evidence type="ECO:0000256" key="5">
    <source>
        <dbReference type="ARBA" id="ARBA00022839"/>
    </source>
</evidence>
<keyword evidence="4" id="KW-0378">Hydrolase</keyword>
<feature type="compositionally biased region" description="Basic residues" evidence="7">
    <location>
        <begin position="1"/>
        <end position="30"/>
    </location>
</feature>
<dbReference type="SMART" id="SM00479">
    <property type="entry name" value="EXOIII"/>
    <property type="match status" value="1"/>
</dbReference>
<sequence length="672" mass="74895">MGKKGKNKRSKRGHGVSKNAKHLARRGEKRRKTETEDTTEEKPAKKLRRFEAEERAQDGACTPEGQEQRLKKLRVDDDTPVPLVERLTDGSETNKKKKKQKKKKTDCETSQDEGRSAGEGHLGDNLSSDDVMAPQGQSQGPENSDTKHQKNKNKSKKETSSQDTQAVLHLTLNNLEGEFRLAQVQQLLLHAFLGKRKSAPWCQIQNFNKLRKVVLVVLNGVSSEHLAQHPECFAQLAAMFPNKKVPLAMKVADSRPREFMRDLLRVPVSKTAQKKLGKDLENGVVDPDLVEKSASCAKHTGEKSTVGRTHFLLNREQLRANRFPLDTDTALSEGFVSFETCTPTDTSPMYAIDCEMCETEVGKELTRISVVGEDLKTVYNSLVKPRRLVKDYMTQFSGICEKDLKDVTTRLEHVQEMLQELLPPDGILVGHSLENDLQALKMIHPHVIDTSLLFNHPTWRFKPKLRTLASKLLGKEIQTGTGGHDSVEDAAAAMQLVQLKIANGPSFLLDHGGANSVSDTESYFRVLAREKKTATMVDTASCLKPFLGHPVHCVPVVSDREALAKAQSEIRSKHFVWVQLHSWHTVANSSMCEPSILAETLARLCARVCELYNMVPENSLFVVLTTGAESVGQLSQTLDKGSQENVQIGEGRNDQEKTKCSHGLCYLTVKKC</sequence>
<dbReference type="SUPFAM" id="SSF53098">
    <property type="entry name" value="Ribonuclease H-like"/>
    <property type="match status" value="1"/>
</dbReference>
<keyword evidence="5" id="KW-0269">Exonuclease</keyword>
<evidence type="ECO:0000313" key="9">
    <source>
        <dbReference type="Proteomes" id="UP000515135"/>
    </source>
</evidence>
<dbReference type="AlphaFoldDB" id="A0A6P4YTY7"/>
<proteinExistence type="inferred from homology"/>
<feature type="domain" description="Exonuclease" evidence="8">
    <location>
        <begin position="348"/>
        <end position="506"/>
    </location>
</feature>
<reference evidence="10" key="1">
    <citation type="submission" date="2025-08" db="UniProtKB">
        <authorList>
            <consortium name="RefSeq"/>
        </authorList>
    </citation>
    <scope>IDENTIFICATION</scope>
    <source>
        <tissue evidence="10">Gonad</tissue>
    </source>
</reference>
<dbReference type="GeneID" id="109472478"/>
<evidence type="ECO:0000313" key="10">
    <source>
        <dbReference type="RefSeq" id="XP_019627813.1"/>
    </source>
</evidence>
<keyword evidence="3" id="KW-0540">Nuclease</keyword>
<evidence type="ECO:0000256" key="3">
    <source>
        <dbReference type="ARBA" id="ARBA00022722"/>
    </source>
</evidence>
<dbReference type="PANTHER" id="PTHR12801:SF82">
    <property type="entry name" value="RNA EXONUCLEASE 5"/>
    <property type="match status" value="1"/>
</dbReference>
<evidence type="ECO:0000256" key="2">
    <source>
        <dbReference type="ARBA" id="ARBA00006357"/>
    </source>
</evidence>
<comment type="subcellular location">
    <subcellularLocation>
        <location evidence="1">Nucleus</location>
    </subcellularLocation>
</comment>
<accession>A0A6P4YTY7</accession>
<keyword evidence="6" id="KW-0539">Nucleus</keyword>
<dbReference type="GO" id="GO:0004527">
    <property type="term" value="F:exonuclease activity"/>
    <property type="evidence" value="ECO:0007669"/>
    <property type="project" value="UniProtKB-KW"/>
</dbReference>
<dbReference type="GO" id="GO:0003676">
    <property type="term" value="F:nucleic acid binding"/>
    <property type="evidence" value="ECO:0007669"/>
    <property type="project" value="InterPro"/>
</dbReference>
<feature type="region of interest" description="Disordered" evidence="7">
    <location>
        <begin position="1"/>
        <end position="163"/>
    </location>
</feature>
<dbReference type="InterPro" id="IPR034922">
    <property type="entry name" value="REX1-like_exo"/>
</dbReference>
<dbReference type="GO" id="GO:0005634">
    <property type="term" value="C:nucleus"/>
    <property type="evidence" value="ECO:0007669"/>
    <property type="project" value="UniProtKB-SubCell"/>
</dbReference>
<dbReference type="Gene3D" id="3.30.420.10">
    <property type="entry name" value="Ribonuclease H-like superfamily/Ribonuclease H"/>
    <property type="match status" value="1"/>
</dbReference>
<dbReference type="Proteomes" id="UP000515135">
    <property type="component" value="Unplaced"/>
</dbReference>
<dbReference type="RefSeq" id="XP_019627813.1">
    <property type="nucleotide sequence ID" value="XM_019772254.1"/>
</dbReference>
<dbReference type="Pfam" id="PF00929">
    <property type="entry name" value="RNase_T"/>
    <property type="match status" value="1"/>
</dbReference>
<feature type="compositionally biased region" description="Basic and acidic residues" evidence="7">
    <location>
        <begin position="66"/>
        <end position="77"/>
    </location>
</feature>
<protein>
    <submittedName>
        <fullName evidence="10">Small RNA degrading nuclease 5-like</fullName>
    </submittedName>
</protein>
<feature type="compositionally biased region" description="Basic and acidic residues" evidence="7">
    <location>
        <begin position="31"/>
        <end position="57"/>
    </location>
</feature>
<comment type="similarity">
    <text evidence="2">Belongs to the REXO1/REXO3 family.</text>
</comment>
<evidence type="ECO:0000259" key="8">
    <source>
        <dbReference type="SMART" id="SM00479"/>
    </source>
</evidence>
<gene>
    <name evidence="10" type="primary">LOC109472478</name>
</gene>
<keyword evidence="9" id="KW-1185">Reference proteome</keyword>
<dbReference type="InterPro" id="IPR013520">
    <property type="entry name" value="Ribonucl_H"/>
</dbReference>
<dbReference type="InterPro" id="IPR036397">
    <property type="entry name" value="RNaseH_sf"/>
</dbReference>
<evidence type="ECO:0000256" key="7">
    <source>
        <dbReference type="SAM" id="MobiDB-lite"/>
    </source>
</evidence>
<dbReference type="InterPro" id="IPR047021">
    <property type="entry name" value="REXO1/3/4-like"/>
</dbReference>
<evidence type="ECO:0000256" key="1">
    <source>
        <dbReference type="ARBA" id="ARBA00004123"/>
    </source>
</evidence>
<organism evidence="9 10">
    <name type="scientific">Branchiostoma belcheri</name>
    <name type="common">Amphioxus</name>
    <dbReference type="NCBI Taxonomy" id="7741"/>
    <lineage>
        <taxon>Eukaryota</taxon>
        <taxon>Metazoa</taxon>
        <taxon>Chordata</taxon>
        <taxon>Cephalochordata</taxon>
        <taxon>Leptocardii</taxon>
        <taxon>Amphioxiformes</taxon>
        <taxon>Branchiostomatidae</taxon>
        <taxon>Branchiostoma</taxon>
    </lineage>
</organism>
<dbReference type="KEGG" id="bbel:109472478"/>
<dbReference type="CDD" id="cd06145">
    <property type="entry name" value="REX1_like"/>
    <property type="match status" value="1"/>
</dbReference>
<feature type="compositionally biased region" description="Basic residues" evidence="7">
    <location>
        <begin position="95"/>
        <end position="104"/>
    </location>
</feature>
<name>A0A6P4YTY7_BRABE</name>
<dbReference type="OrthoDB" id="3996471at2759"/>
<dbReference type="InterPro" id="IPR012337">
    <property type="entry name" value="RNaseH-like_sf"/>
</dbReference>
<evidence type="ECO:0000256" key="6">
    <source>
        <dbReference type="ARBA" id="ARBA00023242"/>
    </source>
</evidence>
<dbReference type="FunFam" id="3.30.420.10:FF:000019">
    <property type="entry name" value="RNA exonuclease NEF-sp"/>
    <property type="match status" value="1"/>
</dbReference>
<feature type="compositionally biased region" description="Basic and acidic residues" evidence="7">
    <location>
        <begin position="112"/>
        <end position="122"/>
    </location>
</feature>
<dbReference type="PANTHER" id="PTHR12801">
    <property type="entry name" value="RNA EXONUCLEASE REXO1 / RECO3 FAMILY MEMBER-RELATED"/>
    <property type="match status" value="1"/>
</dbReference>